<accession>A0A5M8Q7L1</accession>
<dbReference type="AlphaFoldDB" id="A0A5M8Q7L1"/>
<dbReference type="Proteomes" id="UP000323221">
    <property type="component" value="Unassembled WGS sequence"/>
</dbReference>
<protein>
    <submittedName>
        <fullName evidence="3">Glycosyltransferase</fullName>
    </submittedName>
</protein>
<dbReference type="SUPFAM" id="SSF53448">
    <property type="entry name" value="Nucleotide-diphospho-sugar transferases"/>
    <property type="match status" value="1"/>
</dbReference>
<proteinExistence type="predicted"/>
<dbReference type="InterPro" id="IPR001173">
    <property type="entry name" value="Glyco_trans_2-like"/>
</dbReference>
<evidence type="ECO:0000259" key="2">
    <source>
        <dbReference type="Pfam" id="PF00535"/>
    </source>
</evidence>
<dbReference type="Gene3D" id="3.90.550.10">
    <property type="entry name" value="Spore Coat Polysaccharide Biosynthesis Protein SpsA, Chain A"/>
    <property type="match status" value="1"/>
</dbReference>
<keyword evidence="3" id="KW-0808">Transferase</keyword>
<dbReference type="PANTHER" id="PTHR22916:SF3">
    <property type="entry name" value="UDP-GLCNAC:BETAGAL BETA-1,3-N-ACETYLGLUCOSAMINYLTRANSFERASE-LIKE PROTEIN 1"/>
    <property type="match status" value="1"/>
</dbReference>
<comment type="caution">
    <text evidence="3">The sequence shown here is derived from an EMBL/GenBank/DDBJ whole genome shotgun (WGS) entry which is preliminary data.</text>
</comment>
<dbReference type="GO" id="GO:0016758">
    <property type="term" value="F:hexosyltransferase activity"/>
    <property type="evidence" value="ECO:0007669"/>
    <property type="project" value="UniProtKB-ARBA"/>
</dbReference>
<gene>
    <name evidence="3" type="ORF">FQ330_11810</name>
</gene>
<dbReference type="OrthoDB" id="9802649at2"/>
<reference evidence="3 4" key="1">
    <citation type="submission" date="2019-08" db="EMBL/GenBank/DDBJ databases">
        <title>Agrococcus lahaulensis sp. nov., isolated from a cold desert of the Indian Himalayas.</title>
        <authorList>
            <person name="Qu J.H."/>
        </authorList>
    </citation>
    <scope>NUCLEOTIDE SEQUENCE [LARGE SCALE GENOMIC DNA]</scope>
    <source>
        <strain evidence="3 4">NS18</strain>
    </source>
</reference>
<dbReference type="InterPro" id="IPR029044">
    <property type="entry name" value="Nucleotide-diphossugar_trans"/>
</dbReference>
<dbReference type="Pfam" id="PF00535">
    <property type="entry name" value="Glycos_transf_2"/>
    <property type="match status" value="1"/>
</dbReference>
<evidence type="ECO:0000313" key="4">
    <source>
        <dbReference type="Proteomes" id="UP000323221"/>
    </source>
</evidence>
<sequence length="346" mass="37391">MQAGSGQASRGSALGSEAGAERGGRFVTTPSDATAAPLVAVLMATHDGAAFVEEQARSILGQRDVRVRLVVSDDASTDGTPLLLERLAADERVTVLAPGSFGTPQANFLRLMREADVDGAVAVALADQDDVWHDDKLSRQLALLERLDVDAVSSNVVAFWEREDGSRRTELIDKAQPQTPLDFLLESAGPGCTFLIDAEAFAAIRDAIRQPPHGSARIDDSAVPHDWLAYAIVRASGGRWHIDAEPTLDYRQHDANATGANTGLTQAAVRFRRLASGEYRQQCGAVARLSASVADDAQRPRLERIAPLFDGTDLGSRMALHRLAPELRREATERRLLRIALVLGFW</sequence>
<evidence type="ECO:0000256" key="1">
    <source>
        <dbReference type="SAM" id="MobiDB-lite"/>
    </source>
</evidence>
<dbReference type="PANTHER" id="PTHR22916">
    <property type="entry name" value="GLYCOSYLTRANSFERASE"/>
    <property type="match status" value="1"/>
</dbReference>
<feature type="region of interest" description="Disordered" evidence="1">
    <location>
        <begin position="1"/>
        <end position="29"/>
    </location>
</feature>
<name>A0A5M8Q7L1_9MICO</name>
<organism evidence="3 4">
    <name type="scientific">Agrococcus sediminis</name>
    <dbReference type="NCBI Taxonomy" id="2599924"/>
    <lineage>
        <taxon>Bacteria</taxon>
        <taxon>Bacillati</taxon>
        <taxon>Actinomycetota</taxon>
        <taxon>Actinomycetes</taxon>
        <taxon>Micrococcales</taxon>
        <taxon>Microbacteriaceae</taxon>
        <taxon>Agrococcus</taxon>
    </lineage>
</organism>
<dbReference type="EMBL" id="VOIR01000017">
    <property type="protein sequence ID" value="KAA6430856.1"/>
    <property type="molecule type" value="Genomic_DNA"/>
</dbReference>
<feature type="domain" description="Glycosyltransferase 2-like" evidence="2">
    <location>
        <begin position="41"/>
        <end position="201"/>
    </location>
</feature>
<evidence type="ECO:0000313" key="3">
    <source>
        <dbReference type="EMBL" id="KAA6430856.1"/>
    </source>
</evidence>
<keyword evidence="4" id="KW-1185">Reference proteome</keyword>
<feature type="compositionally biased region" description="Polar residues" evidence="1">
    <location>
        <begin position="1"/>
        <end position="10"/>
    </location>
</feature>